<name>A0A1I8A4C2_9BILA</name>
<feature type="region of interest" description="Disordered" evidence="3">
    <location>
        <begin position="114"/>
        <end position="136"/>
    </location>
</feature>
<dbReference type="AlphaFoldDB" id="A0A1I8A4C2"/>
<dbReference type="Pfam" id="PF10152">
    <property type="entry name" value="CCDC53"/>
    <property type="match status" value="1"/>
</dbReference>
<dbReference type="PANTHER" id="PTHR13015:SF0">
    <property type="entry name" value="WASH COMPLEX SUBUNIT 3"/>
    <property type="match status" value="1"/>
</dbReference>
<protein>
    <submittedName>
        <fullName evidence="5">WASH complex subunit 3</fullName>
    </submittedName>
</protein>
<dbReference type="PANTHER" id="PTHR13015">
    <property type="entry name" value="PROTEIN AD-016-RELATED"/>
    <property type="match status" value="1"/>
</dbReference>
<keyword evidence="4" id="KW-1185">Reference proteome</keyword>
<accession>A0A1I8A4C2</accession>
<dbReference type="WBParaSite" id="L893_g32444.t1">
    <property type="protein sequence ID" value="L893_g32444.t1"/>
    <property type="gene ID" value="L893_g32444"/>
</dbReference>
<keyword evidence="2" id="KW-0175">Coiled coil</keyword>
<organism evidence="4 5">
    <name type="scientific">Steinernema glaseri</name>
    <dbReference type="NCBI Taxonomy" id="37863"/>
    <lineage>
        <taxon>Eukaryota</taxon>
        <taxon>Metazoa</taxon>
        <taxon>Ecdysozoa</taxon>
        <taxon>Nematoda</taxon>
        <taxon>Chromadorea</taxon>
        <taxon>Rhabditida</taxon>
        <taxon>Tylenchina</taxon>
        <taxon>Panagrolaimomorpha</taxon>
        <taxon>Strongyloidoidea</taxon>
        <taxon>Steinernematidae</taxon>
        <taxon>Steinernema</taxon>
    </lineage>
</organism>
<evidence type="ECO:0000256" key="2">
    <source>
        <dbReference type="SAM" id="Coils"/>
    </source>
</evidence>
<evidence type="ECO:0000313" key="4">
    <source>
        <dbReference type="Proteomes" id="UP000095287"/>
    </source>
</evidence>
<evidence type="ECO:0000256" key="1">
    <source>
        <dbReference type="ARBA" id="ARBA00006290"/>
    </source>
</evidence>
<feature type="coiled-coil region" evidence="2">
    <location>
        <begin position="45"/>
        <end position="72"/>
    </location>
</feature>
<proteinExistence type="inferred from homology"/>
<sequence length="209" mass="23227">MLDTDFSFISPDVELSKVKPLNLKRTVAFANFYLSQVASMLNNFAAIAEKKIMDIEWRLELMESELAICEEKIKSVPEVSEALSHFRNCTAVASPFNQSEVSISDDSELNAAKSETREISNPTVHDTPYDEPSEESAKVLKNSEHPAYAKYFKMLKMGVVEAAVKQKMIVDGLDPLILDNPDDAFNGVIVDNSSEDELDQSSDSSYSSD</sequence>
<evidence type="ECO:0000256" key="3">
    <source>
        <dbReference type="SAM" id="MobiDB-lite"/>
    </source>
</evidence>
<comment type="similarity">
    <text evidence="1">Belongs to the CCDC53 family.</text>
</comment>
<evidence type="ECO:0000313" key="5">
    <source>
        <dbReference type="WBParaSite" id="L893_g32444.t1"/>
    </source>
</evidence>
<dbReference type="GO" id="GO:0071203">
    <property type="term" value="C:WASH complex"/>
    <property type="evidence" value="ECO:0007669"/>
    <property type="project" value="InterPro"/>
</dbReference>
<dbReference type="GO" id="GO:0030041">
    <property type="term" value="P:actin filament polymerization"/>
    <property type="evidence" value="ECO:0007669"/>
    <property type="project" value="TreeGrafter"/>
</dbReference>
<dbReference type="GO" id="GO:0006887">
    <property type="term" value="P:exocytosis"/>
    <property type="evidence" value="ECO:0007669"/>
    <property type="project" value="TreeGrafter"/>
</dbReference>
<reference evidence="5" key="1">
    <citation type="submission" date="2016-11" db="UniProtKB">
        <authorList>
            <consortium name="WormBaseParasite"/>
        </authorList>
    </citation>
    <scope>IDENTIFICATION</scope>
</reference>
<dbReference type="InterPro" id="IPR019309">
    <property type="entry name" value="WASHC3"/>
</dbReference>
<dbReference type="Proteomes" id="UP000095287">
    <property type="component" value="Unplaced"/>
</dbReference>